<feature type="signal peptide" evidence="2">
    <location>
        <begin position="1"/>
        <end position="23"/>
    </location>
</feature>
<dbReference type="AlphaFoldDB" id="A0A060T4S2"/>
<dbReference type="EMBL" id="HG937693">
    <property type="protein sequence ID" value="CDP34156.1"/>
    <property type="molecule type" value="Genomic_DNA"/>
</dbReference>
<dbReference type="Gene3D" id="3.40.50.1820">
    <property type="entry name" value="alpha/beta hydrolase"/>
    <property type="match status" value="1"/>
</dbReference>
<dbReference type="InterPro" id="IPR029058">
    <property type="entry name" value="AB_hydrolase_fold"/>
</dbReference>
<name>A0A060T4S2_BLAAD</name>
<evidence type="ECO:0000313" key="3">
    <source>
        <dbReference type="EMBL" id="CDP34156.1"/>
    </source>
</evidence>
<dbReference type="PROSITE" id="PS51257">
    <property type="entry name" value="PROKAR_LIPOPROTEIN"/>
    <property type="match status" value="1"/>
</dbReference>
<dbReference type="SUPFAM" id="SSF53474">
    <property type="entry name" value="alpha/beta-Hydrolases"/>
    <property type="match status" value="1"/>
</dbReference>
<comment type="similarity">
    <text evidence="2">Belongs to the AB hydrolase superfamily. Lipase family.</text>
</comment>
<dbReference type="PANTHER" id="PTHR34853">
    <property type="match status" value="1"/>
</dbReference>
<protein>
    <submittedName>
        <fullName evidence="3">ARAD1C05984p</fullName>
    </submittedName>
</protein>
<accession>A0A060T4S2</accession>
<dbReference type="PhylomeDB" id="A0A060T4S2"/>
<sequence>MAKISKKIATLAALAASAACVTGQTYSPETDPFFQSPSGFEVYAPGSILRQREVPYSLNVTYSKAYQLLYRTNNALGGADVSVTTVIVPKNVTSNALVSIQQPEDASYIRCAPSYTLHETTDTMVQAILDLGIVVNYPDYEGQDSAFTAGIQSGQMTLDSIKAALQTTNATGVNRQSPVVMWGYSGGSIATGWAAELRSVYAPDLELAGAAVGGLVNNMTAEITTLNGGPNSGFLPASLSGLSKAYPQFGQAVQSYLLPQYTEQMAAVDSMCVAEDLQRYQNTDVLTWFSIGKDFLNLPVAQQVMSRNIMGEYTPDIPMLVYEGARDEIVPVETVDNIVSTFCNDGAKITYYRDPDTNHTETAVKGFGLAVKWLGQALQGAPVTNCTTIQGPLPTQ</sequence>
<reference evidence="3" key="2">
    <citation type="submission" date="2014-06" db="EMBL/GenBank/DDBJ databases">
        <title>The complete genome of Blastobotrys (Arxula) adeninivorans LS3 - a yeast of biotechnological interest.</title>
        <authorList>
            <person name="Kunze G."/>
            <person name="Gaillardin C."/>
            <person name="Czernicka M."/>
            <person name="Durrens P."/>
            <person name="Martin T."/>
            <person name="Boer E."/>
            <person name="Gabaldon T."/>
            <person name="Cruz J."/>
            <person name="Talla E."/>
            <person name="Marck C."/>
            <person name="Goffeau A."/>
            <person name="Barbe V."/>
            <person name="Baret P."/>
            <person name="Baronian K."/>
            <person name="Beier S."/>
            <person name="Bleykasten C."/>
            <person name="Bode R."/>
            <person name="Casaregola S."/>
            <person name="Despons L."/>
            <person name="Fairhead C."/>
            <person name="Giersberg M."/>
            <person name="Gierski P."/>
            <person name="Hahnel U."/>
            <person name="Hartmann A."/>
            <person name="Jankowska D."/>
            <person name="Jubin C."/>
            <person name="Jung P."/>
            <person name="Lafontaine I."/>
            <person name="Leh-Louis V."/>
            <person name="Lemaire M."/>
            <person name="Marcet-Houben M."/>
            <person name="Mascher M."/>
            <person name="Morel G."/>
            <person name="Richard G.-F."/>
            <person name="Riechen J."/>
            <person name="Sacerdot C."/>
            <person name="Sarkar A."/>
            <person name="Savel G."/>
            <person name="Schacherer J."/>
            <person name="Sherman D."/>
            <person name="Straub M.-L."/>
            <person name="Stein N."/>
            <person name="Thierry A."/>
            <person name="Trautwein-Schult A."/>
            <person name="Westhof E."/>
            <person name="Worch S."/>
            <person name="Dujon B."/>
            <person name="Souciet J.-L."/>
            <person name="Wincker P."/>
            <person name="Scholz U."/>
            <person name="Neuveglise N."/>
        </authorList>
    </citation>
    <scope>NUCLEOTIDE SEQUENCE</scope>
    <source>
        <strain evidence="3">LS3</strain>
    </source>
</reference>
<dbReference type="Gene3D" id="1.10.260.130">
    <property type="match status" value="1"/>
</dbReference>
<organism evidence="3">
    <name type="scientific">Blastobotrys adeninivorans</name>
    <name type="common">Yeast</name>
    <name type="synonym">Arxula adeninivorans</name>
    <dbReference type="NCBI Taxonomy" id="409370"/>
    <lineage>
        <taxon>Eukaryota</taxon>
        <taxon>Fungi</taxon>
        <taxon>Dikarya</taxon>
        <taxon>Ascomycota</taxon>
        <taxon>Saccharomycotina</taxon>
        <taxon>Dipodascomycetes</taxon>
        <taxon>Dipodascales</taxon>
        <taxon>Trichomonascaceae</taxon>
        <taxon>Blastobotrys</taxon>
    </lineage>
</organism>
<reference evidence="3" key="1">
    <citation type="submission" date="2014-02" db="EMBL/GenBank/DDBJ databases">
        <authorList>
            <person name="Genoscope - CEA"/>
        </authorList>
    </citation>
    <scope>NUCLEOTIDE SEQUENCE</scope>
    <source>
        <strain evidence="3">LS3</strain>
    </source>
</reference>
<keyword evidence="1" id="KW-0378">Hydrolase</keyword>
<dbReference type="InterPro" id="IPR005152">
    <property type="entry name" value="Lipase_secreted"/>
</dbReference>
<gene>
    <name evidence="3" type="ORF">GNLVRS02_ARAD1C05984g</name>
</gene>
<dbReference type="GO" id="GO:0004806">
    <property type="term" value="F:triacylglycerol lipase activity"/>
    <property type="evidence" value="ECO:0007669"/>
    <property type="project" value="UniProtKB-UniRule"/>
</dbReference>
<keyword evidence="2" id="KW-0732">Signal</keyword>
<dbReference type="Pfam" id="PF03583">
    <property type="entry name" value="LIP"/>
    <property type="match status" value="1"/>
</dbReference>
<dbReference type="PANTHER" id="PTHR34853:SF5">
    <property type="entry name" value="LIP-DOMAIN-CONTAINING PROTEIN-RELATED"/>
    <property type="match status" value="1"/>
</dbReference>
<dbReference type="GO" id="GO:0016042">
    <property type="term" value="P:lipid catabolic process"/>
    <property type="evidence" value="ECO:0007669"/>
    <property type="project" value="UniProtKB-UniRule"/>
</dbReference>
<proteinExistence type="inferred from homology"/>
<feature type="chain" id="PRO_5013434964" evidence="2">
    <location>
        <begin position="24"/>
        <end position="396"/>
    </location>
</feature>
<dbReference type="PIRSF" id="PIRSF029171">
    <property type="entry name" value="Esterase_LipA"/>
    <property type="match status" value="1"/>
</dbReference>
<evidence type="ECO:0000256" key="1">
    <source>
        <dbReference type="ARBA" id="ARBA00022801"/>
    </source>
</evidence>
<evidence type="ECO:0000256" key="2">
    <source>
        <dbReference type="PIRNR" id="PIRNR029171"/>
    </source>
</evidence>